<comment type="caution">
    <text evidence="2">The sequence shown here is derived from an EMBL/GenBank/DDBJ whole genome shotgun (WGS) entry which is preliminary data.</text>
</comment>
<dbReference type="GO" id="GO:0016747">
    <property type="term" value="F:acyltransferase activity, transferring groups other than amino-acyl groups"/>
    <property type="evidence" value="ECO:0007669"/>
    <property type="project" value="InterPro"/>
</dbReference>
<gene>
    <name evidence="2" type="ORF">HMI46_16705</name>
</gene>
<dbReference type="EMBL" id="JABFOR010000022">
    <property type="protein sequence ID" value="NOJ72193.1"/>
    <property type="molecule type" value="Genomic_DNA"/>
</dbReference>
<proteinExistence type="predicted"/>
<dbReference type="CDD" id="cd04301">
    <property type="entry name" value="NAT_SF"/>
    <property type="match status" value="1"/>
</dbReference>
<dbReference type="Proteomes" id="UP000552038">
    <property type="component" value="Unassembled WGS sequence"/>
</dbReference>
<accession>A0AAP7A3E9</accession>
<reference evidence="2 3" key="1">
    <citation type="submission" date="2020-05" db="EMBL/GenBank/DDBJ databases">
        <title>Whole genome sequencing and identification of novel metabolites from Paenibacillus alvei strain JR949.</title>
        <authorList>
            <person name="Rajendhran J."/>
            <person name="Sree Pranav P."/>
            <person name="Mahalakshmi B."/>
            <person name="Karthikeyan R."/>
        </authorList>
    </citation>
    <scope>NUCLEOTIDE SEQUENCE [LARGE SCALE GENOMIC DNA]</scope>
    <source>
        <strain evidence="2 3">JR949</strain>
    </source>
</reference>
<dbReference type="InterPro" id="IPR051531">
    <property type="entry name" value="N-acetyltransferase"/>
</dbReference>
<evidence type="ECO:0000313" key="3">
    <source>
        <dbReference type="Proteomes" id="UP000552038"/>
    </source>
</evidence>
<name>A0AAP7A3E9_PAEAL</name>
<dbReference type="PANTHER" id="PTHR43792">
    <property type="entry name" value="GNAT FAMILY, PUTATIVE (AFU_ORTHOLOGUE AFUA_3G00765)-RELATED-RELATED"/>
    <property type="match status" value="1"/>
</dbReference>
<dbReference type="Gene3D" id="3.40.630.30">
    <property type="match status" value="1"/>
</dbReference>
<dbReference type="InterPro" id="IPR016181">
    <property type="entry name" value="Acyl_CoA_acyltransferase"/>
</dbReference>
<sequence>MFPIKINGERIGLSRVAAEDLDFICELECNKDIWFFEESVESDKEIIREKYLENMDSPTHYDFIIIRTIEGEVRPIGLAQIWSYVEHRKSWELGFAIIPEYQGHGYGNEAVNLLLEFSFHHLQAHKVVGMCNGHNQKSMKLMERLGMRREGIFKDEICWNNQWVDQYFYSILDIEYQNR</sequence>
<dbReference type="SUPFAM" id="SSF55729">
    <property type="entry name" value="Acyl-CoA N-acyltransferases (Nat)"/>
    <property type="match status" value="1"/>
</dbReference>
<organism evidence="2 3">
    <name type="scientific">Paenibacillus alvei</name>
    <name type="common">Bacillus alvei</name>
    <dbReference type="NCBI Taxonomy" id="44250"/>
    <lineage>
        <taxon>Bacteria</taxon>
        <taxon>Bacillati</taxon>
        <taxon>Bacillota</taxon>
        <taxon>Bacilli</taxon>
        <taxon>Bacillales</taxon>
        <taxon>Paenibacillaceae</taxon>
        <taxon>Paenibacillus</taxon>
    </lineage>
</organism>
<evidence type="ECO:0000313" key="2">
    <source>
        <dbReference type="EMBL" id="NOJ72193.1"/>
    </source>
</evidence>
<dbReference type="Pfam" id="PF13302">
    <property type="entry name" value="Acetyltransf_3"/>
    <property type="match status" value="1"/>
</dbReference>
<dbReference type="RefSeq" id="WP_171417714.1">
    <property type="nucleotide sequence ID" value="NZ_JABFOR010000022.1"/>
</dbReference>
<protein>
    <submittedName>
        <fullName evidence="2">GNAT family N-acetyltransferase</fullName>
    </submittedName>
</protein>
<dbReference type="PANTHER" id="PTHR43792:SF1">
    <property type="entry name" value="N-ACETYLTRANSFERASE DOMAIN-CONTAINING PROTEIN"/>
    <property type="match status" value="1"/>
</dbReference>
<feature type="domain" description="N-acetyltransferase" evidence="1">
    <location>
        <begin position="11"/>
        <end position="175"/>
    </location>
</feature>
<evidence type="ECO:0000259" key="1">
    <source>
        <dbReference type="PROSITE" id="PS51186"/>
    </source>
</evidence>
<dbReference type="PROSITE" id="PS51186">
    <property type="entry name" value="GNAT"/>
    <property type="match status" value="1"/>
</dbReference>
<dbReference type="InterPro" id="IPR000182">
    <property type="entry name" value="GNAT_dom"/>
</dbReference>
<dbReference type="AlphaFoldDB" id="A0AAP7A3E9"/>